<comment type="subcellular location">
    <subcellularLocation>
        <location evidence="1 6">Cytoplasm</location>
        <location evidence="1 6">Cytosol</location>
    </subcellularLocation>
</comment>
<evidence type="ECO:0000313" key="8">
    <source>
        <dbReference type="Proteomes" id="UP000067711"/>
    </source>
</evidence>
<name>A0A1B4FQQ5_9BURK</name>
<dbReference type="GO" id="GO:0044780">
    <property type="term" value="P:bacterial-type flagellum assembly"/>
    <property type="evidence" value="ECO:0007669"/>
    <property type="project" value="InterPro"/>
</dbReference>
<dbReference type="GO" id="GO:0005829">
    <property type="term" value="C:cytosol"/>
    <property type="evidence" value="ECO:0007669"/>
    <property type="project" value="UniProtKB-SubCell"/>
</dbReference>
<keyword evidence="5" id="KW-0143">Chaperone</keyword>
<dbReference type="PIRSF" id="PIRSF039090">
    <property type="entry name" value="Flis"/>
    <property type="match status" value="1"/>
</dbReference>
<dbReference type="EMBL" id="CP013388">
    <property type="protein sequence ID" value="AOJ05993.1"/>
    <property type="molecule type" value="Genomic_DNA"/>
</dbReference>
<keyword evidence="7" id="KW-0966">Cell projection</keyword>
<dbReference type="PANTHER" id="PTHR34773">
    <property type="entry name" value="FLAGELLAR SECRETION CHAPERONE FLIS"/>
    <property type="match status" value="1"/>
</dbReference>
<evidence type="ECO:0000256" key="6">
    <source>
        <dbReference type="PIRNR" id="PIRNR039090"/>
    </source>
</evidence>
<organism evidence="7 8">
    <name type="scientific">Burkholderia mayonis</name>
    <dbReference type="NCBI Taxonomy" id="1385591"/>
    <lineage>
        <taxon>Bacteria</taxon>
        <taxon>Pseudomonadati</taxon>
        <taxon>Pseudomonadota</taxon>
        <taxon>Betaproteobacteria</taxon>
        <taxon>Burkholderiales</taxon>
        <taxon>Burkholderiaceae</taxon>
        <taxon>Burkholderia</taxon>
        <taxon>pseudomallei group</taxon>
    </lineage>
</organism>
<evidence type="ECO:0000313" key="7">
    <source>
        <dbReference type="EMBL" id="AOJ05993.1"/>
    </source>
</evidence>
<dbReference type="InterPro" id="IPR003713">
    <property type="entry name" value="FliS"/>
</dbReference>
<dbReference type="AlphaFoldDB" id="A0A1B4FQQ5"/>
<dbReference type="InterPro" id="IPR036584">
    <property type="entry name" value="FliS_sf"/>
</dbReference>
<keyword evidence="7" id="KW-0282">Flagellum</keyword>
<dbReference type="SUPFAM" id="SSF101116">
    <property type="entry name" value="Flagellar export chaperone FliS"/>
    <property type="match status" value="1"/>
</dbReference>
<gene>
    <name evidence="7" type="ORF">WS71_00630</name>
</gene>
<dbReference type="NCBIfam" id="TIGR00208">
    <property type="entry name" value="fliS"/>
    <property type="match status" value="1"/>
</dbReference>
<keyword evidence="7" id="KW-0969">Cilium</keyword>
<evidence type="ECO:0000256" key="2">
    <source>
        <dbReference type="ARBA" id="ARBA00008787"/>
    </source>
</evidence>
<keyword evidence="4 6" id="KW-1005">Bacterial flagellum biogenesis</keyword>
<evidence type="ECO:0000256" key="1">
    <source>
        <dbReference type="ARBA" id="ARBA00004514"/>
    </source>
</evidence>
<comment type="similarity">
    <text evidence="2 6">Belongs to the FliS family.</text>
</comment>
<dbReference type="CDD" id="cd16098">
    <property type="entry name" value="FliS"/>
    <property type="match status" value="1"/>
</dbReference>
<keyword evidence="3 6" id="KW-0963">Cytoplasm</keyword>
<sequence length="130" mass="14033">MNVEHVGYRSYHAANLETQIASASPVQLVLVLTDGLLDEMARARAHIEGRRYEAKAASIDKCIDLLNGLSSSLDMEAGGEVVSKLAALYDYCARCLSQASVDLDVEPLDEAARLIGVLREGWQGARDGGR</sequence>
<evidence type="ECO:0000256" key="3">
    <source>
        <dbReference type="ARBA" id="ARBA00022490"/>
    </source>
</evidence>
<dbReference type="Gene3D" id="1.20.120.340">
    <property type="entry name" value="Flagellar protein FliS"/>
    <property type="match status" value="1"/>
</dbReference>
<dbReference type="Proteomes" id="UP000067711">
    <property type="component" value="Chromosome 2"/>
</dbReference>
<reference evidence="7 8" key="1">
    <citation type="submission" date="2015-12" db="EMBL/GenBank/DDBJ databases">
        <title>Diversity of Burkholderia near neighbor genomes.</title>
        <authorList>
            <person name="Sahl J."/>
            <person name="Wagner D."/>
            <person name="Keim P."/>
        </authorList>
    </citation>
    <scope>NUCLEOTIDE SEQUENCE [LARGE SCALE GENOMIC DNA]</scope>
    <source>
        <strain evidence="7 8">BDU8</strain>
    </source>
</reference>
<evidence type="ECO:0000256" key="4">
    <source>
        <dbReference type="ARBA" id="ARBA00022795"/>
    </source>
</evidence>
<evidence type="ECO:0000256" key="5">
    <source>
        <dbReference type="ARBA" id="ARBA00023186"/>
    </source>
</evidence>
<dbReference type="PANTHER" id="PTHR34773:SF1">
    <property type="entry name" value="FLAGELLAR SECRETION CHAPERONE FLIS"/>
    <property type="match status" value="1"/>
</dbReference>
<dbReference type="Pfam" id="PF02561">
    <property type="entry name" value="FliS"/>
    <property type="match status" value="1"/>
</dbReference>
<proteinExistence type="inferred from homology"/>
<protein>
    <recommendedName>
        <fullName evidence="6">Flagellar secretion chaperone FliS</fullName>
    </recommendedName>
</protein>
<accession>A0A1B4FQQ5</accession>